<dbReference type="PANTHER" id="PTHR16201">
    <property type="entry name" value="SEVEN TRANSMEMBRANE PROTEIN 1-RELATED"/>
    <property type="match status" value="1"/>
</dbReference>
<comment type="similarity">
    <text evidence="5">Belongs to the laat-1 family.</text>
</comment>
<evidence type="ECO:0000256" key="2">
    <source>
        <dbReference type="ARBA" id="ARBA00022692"/>
    </source>
</evidence>
<dbReference type="SMART" id="SM00679">
    <property type="entry name" value="CTNS"/>
    <property type="match status" value="2"/>
</dbReference>
<dbReference type="GO" id="GO:0098852">
    <property type="term" value="C:lytic vacuole membrane"/>
    <property type="evidence" value="ECO:0007669"/>
    <property type="project" value="UniProtKB-ARBA"/>
</dbReference>
<comment type="subcellular location">
    <subcellularLocation>
        <location evidence="1">Membrane</location>
        <topology evidence="1">Multi-pass membrane protein</topology>
    </subcellularLocation>
</comment>
<evidence type="ECO:0000256" key="3">
    <source>
        <dbReference type="ARBA" id="ARBA00022989"/>
    </source>
</evidence>
<dbReference type="GO" id="GO:0034486">
    <property type="term" value="P:vacuolar transmembrane transport"/>
    <property type="evidence" value="ECO:0007669"/>
    <property type="project" value="UniProtKB-ARBA"/>
</dbReference>
<gene>
    <name evidence="8" type="ORF">BS47DRAFT_1485213</name>
</gene>
<protein>
    <submittedName>
        <fullName evidence="8">Uncharacterized protein</fullName>
    </submittedName>
</protein>
<sequence length="303" mass="33450">MSQFGHEDAPEVPGPILNHYCTQCADLDPLPVETSRAAVASVNEEASNVFGWLSIGCWLIVYTPQFIENYQLKSGEGLSVLFVITWALGDLFNVTGAIMAGLIPTVILLSIYYLICDLTFLFQIYYYRIFYGASLRNSDNSEPSETSPLIPAHGSGCGPKDTPSLIQTSSFRTAMNIPSSGDTSPERPEVVFEWRSQLMGWASALLYLGSRIPQIMKNIQTKCEGLSLALFLFAIAGNTFYVLSICVASMEWSHLIINASWLAGSGLTIFADVYILVQFFRFQREAKFAEQKQAISSGRSELA</sequence>
<reference evidence="8" key="1">
    <citation type="journal article" date="2020" name="Nat. Commun.">
        <title>Large-scale genome sequencing of mycorrhizal fungi provides insights into the early evolution of symbiotic traits.</title>
        <authorList>
            <person name="Miyauchi S."/>
            <person name="Kiss E."/>
            <person name="Kuo A."/>
            <person name="Drula E."/>
            <person name="Kohler A."/>
            <person name="Sanchez-Garcia M."/>
            <person name="Morin E."/>
            <person name="Andreopoulos B."/>
            <person name="Barry K.W."/>
            <person name="Bonito G."/>
            <person name="Buee M."/>
            <person name="Carver A."/>
            <person name="Chen C."/>
            <person name="Cichocki N."/>
            <person name="Clum A."/>
            <person name="Culley D."/>
            <person name="Crous P.W."/>
            <person name="Fauchery L."/>
            <person name="Girlanda M."/>
            <person name="Hayes R.D."/>
            <person name="Keri Z."/>
            <person name="LaButti K."/>
            <person name="Lipzen A."/>
            <person name="Lombard V."/>
            <person name="Magnuson J."/>
            <person name="Maillard F."/>
            <person name="Murat C."/>
            <person name="Nolan M."/>
            <person name="Ohm R.A."/>
            <person name="Pangilinan J."/>
            <person name="Pereira M.F."/>
            <person name="Perotto S."/>
            <person name="Peter M."/>
            <person name="Pfister S."/>
            <person name="Riley R."/>
            <person name="Sitrit Y."/>
            <person name="Stielow J.B."/>
            <person name="Szollosi G."/>
            <person name="Zifcakova L."/>
            <person name="Stursova M."/>
            <person name="Spatafora J.W."/>
            <person name="Tedersoo L."/>
            <person name="Vaario L.M."/>
            <person name="Yamada A."/>
            <person name="Yan M."/>
            <person name="Wang P."/>
            <person name="Xu J."/>
            <person name="Bruns T."/>
            <person name="Baldrian P."/>
            <person name="Vilgalys R."/>
            <person name="Dunand C."/>
            <person name="Henrissat B."/>
            <person name="Grigoriev I.V."/>
            <person name="Hibbett D."/>
            <person name="Nagy L.G."/>
            <person name="Martin F.M."/>
        </authorList>
    </citation>
    <scope>NUCLEOTIDE SEQUENCE</scope>
    <source>
        <strain evidence="8">UP504</strain>
    </source>
</reference>
<dbReference type="EMBL" id="MU128963">
    <property type="protein sequence ID" value="KAF9514240.1"/>
    <property type="molecule type" value="Genomic_DNA"/>
</dbReference>
<feature type="transmembrane region" description="Helical" evidence="7">
    <location>
        <begin position="49"/>
        <end position="67"/>
    </location>
</feature>
<feature type="transmembrane region" description="Helical" evidence="7">
    <location>
        <begin position="106"/>
        <end position="127"/>
    </location>
</feature>
<feature type="transmembrane region" description="Helical" evidence="7">
    <location>
        <begin position="226"/>
        <end position="250"/>
    </location>
</feature>
<comment type="catalytic activity">
    <reaction evidence="6">
        <text>L-histidine(out) + L-arginine(in) = L-histidine(in) + L-arginine(out)</text>
        <dbReference type="Rhea" id="RHEA:71063"/>
        <dbReference type="ChEBI" id="CHEBI:32682"/>
        <dbReference type="ChEBI" id="CHEBI:57595"/>
    </reaction>
</comment>
<evidence type="ECO:0000256" key="6">
    <source>
        <dbReference type="ARBA" id="ARBA00050768"/>
    </source>
</evidence>
<dbReference type="PANTHER" id="PTHR16201:SF44">
    <property type="entry name" value="SEVEN TRANSMEMBRANE PROTEIN 1"/>
    <property type="match status" value="1"/>
</dbReference>
<dbReference type="InterPro" id="IPR051415">
    <property type="entry name" value="LAAT-1"/>
</dbReference>
<evidence type="ECO:0000256" key="4">
    <source>
        <dbReference type="ARBA" id="ARBA00023136"/>
    </source>
</evidence>
<dbReference type="OrthoDB" id="8048523at2759"/>
<comment type="caution">
    <text evidence="8">The sequence shown here is derived from an EMBL/GenBank/DDBJ whole genome shotgun (WGS) entry which is preliminary data.</text>
</comment>
<evidence type="ECO:0000256" key="5">
    <source>
        <dbReference type="ARBA" id="ARBA00038039"/>
    </source>
</evidence>
<dbReference type="AlphaFoldDB" id="A0A9P6DXU9"/>
<evidence type="ECO:0000256" key="7">
    <source>
        <dbReference type="SAM" id="Phobius"/>
    </source>
</evidence>
<evidence type="ECO:0000313" key="9">
    <source>
        <dbReference type="Proteomes" id="UP000886523"/>
    </source>
</evidence>
<keyword evidence="3 7" id="KW-1133">Transmembrane helix</keyword>
<dbReference type="Pfam" id="PF04193">
    <property type="entry name" value="PQ-loop"/>
    <property type="match status" value="2"/>
</dbReference>
<dbReference type="FunFam" id="1.20.1280.290:FF:000012">
    <property type="entry name" value="Vacuolar membrane PQ loop repeat protein"/>
    <property type="match status" value="1"/>
</dbReference>
<keyword evidence="2 7" id="KW-0812">Transmembrane</keyword>
<organism evidence="8 9">
    <name type="scientific">Hydnum rufescens UP504</name>
    <dbReference type="NCBI Taxonomy" id="1448309"/>
    <lineage>
        <taxon>Eukaryota</taxon>
        <taxon>Fungi</taxon>
        <taxon>Dikarya</taxon>
        <taxon>Basidiomycota</taxon>
        <taxon>Agaricomycotina</taxon>
        <taxon>Agaricomycetes</taxon>
        <taxon>Cantharellales</taxon>
        <taxon>Hydnaceae</taxon>
        <taxon>Hydnum</taxon>
    </lineage>
</organism>
<evidence type="ECO:0000313" key="8">
    <source>
        <dbReference type="EMBL" id="KAF9514240.1"/>
    </source>
</evidence>
<keyword evidence="9" id="KW-1185">Reference proteome</keyword>
<feature type="transmembrane region" description="Helical" evidence="7">
    <location>
        <begin position="79"/>
        <end position="100"/>
    </location>
</feature>
<dbReference type="InterPro" id="IPR006603">
    <property type="entry name" value="PQ-loop_rpt"/>
</dbReference>
<accession>A0A9P6DXU9</accession>
<feature type="transmembrane region" description="Helical" evidence="7">
    <location>
        <begin position="256"/>
        <end position="277"/>
    </location>
</feature>
<dbReference type="GO" id="GO:0015174">
    <property type="term" value="F:basic amino acid transmembrane transporter activity"/>
    <property type="evidence" value="ECO:0007669"/>
    <property type="project" value="UniProtKB-ARBA"/>
</dbReference>
<keyword evidence="4 7" id="KW-0472">Membrane</keyword>
<dbReference type="Gene3D" id="1.20.1280.290">
    <property type="match status" value="2"/>
</dbReference>
<name>A0A9P6DXU9_9AGAM</name>
<proteinExistence type="inferred from homology"/>
<dbReference type="Proteomes" id="UP000886523">
    <property type="component" value="Unassembled WGS sequence"/>
</dbReference>
<dbReference type="FunFam" id="1.20.1280.290:FF:000009">
    <property type="entry name" value="PQ loop repeat family protein"/>
    <property type="match status" value="1"/>
</dbReference>
<evidence type="ECO:0000256" key="1">
    <source>
        <dbReference type="ARBA" id="ARBA00004141"/>
    </source>
</evidence>